<reference evidence="9 10" key="1">
    <citation type="submission" date="2018-10" db="EMBL/GenBank/DDBJ databases">
        <title>Histidinibacterium lentulum gen. nov., sp. nov., a marine bacterium from the culture broth of Picochlorum sp. 122.</title>
        <authorList>
            <person name="Wang G."/>
        </authorList>
    </citation>
    <scope>NUCLEOTIDE SEQUENCE [LARGE SCALE GENOMIC DNA]</scope>
    <source>
        <strain evidence="9 10">B17</strain>
    </source>
</reference>
<keyword evidence="8" id="KW-0732">Signal</keyword>
<evidence type="ECO:0000256" key="2">
    <source>
        <dbReference type="ARBA" id="ARBA00007613"/>
    </source>
</evidence>
<dbReference type="InterPro" id="IPR003423">
    <property type="entry name" value="OMP_efflux"/>
</dbReference>
<organism evidence="9 10">
    <name type="scientific">Histidinibacterium lentulum</name>
    <dbReference type="NCBI Taxonomy" id="2480588"/>
    <lineage>
        <taxon>Bacteria</taxon>
        <taxon>Pseudomonadati</taxon>
        <taxon>Pseudomonadota</taxon>
        <taxon>Alphaproteobacteria</taxon>
        <taxon>Rhodobacterales</taxon>
        <taxon>Paracoccaceae</taxon>
        <taxon>Histidinibacterium</taxon>
    </lineage>
</organism>
<name>A0A3N2QV06_9RHOB</name>
<dbReference type="InterPro" id="IPR010130">
    <property type="entry name" value="T1SS_OMP_TolC"/>
</dbReference>
<keyword evidence="10" id="KW-1185">Reference proteome</keyword>
<dbReference type="RefSeq" id="WP_123643250.1">
    <property type="nucleotide sequence ID" value="NZ_ML119088.1"/>
</dbReference>
<evidence type="ECO:0000256" key="1">
    <source>
        <dbReference type="ARBA" id="ARBA00004442"/>
    </source>
</evidence>
<feature type="signal peptide" evidence="8">
    <location>
        <begin position="1"/>
        <end position="23"/>
    </location>
</feature>
<dbReference type="GO" id="GO:1990281">
    <property type="term" value="C:efflux pump complex"/>
    <property type="evidence" value="ECO:0007669"/>
    <property type="project" value="TreeGrafter"/>
</dbReference>
<dbReference type="PANTHER" id="PTHR30026:SF22">
    <property type="entry name" value="OUTER MEMBRANE EFFLUX PROTEIN"/>
    <property type="match status" value="1"/>
</dbReference>
<protein>
    <submittedName>
        <fullName evidence="9">Transporter</fullName>
    </submittedName>
</protein>
<dbReference type="OrthoDB" id="9789368at2"/>
<evidence type="ECO:0000313" key="10">
    <source>
        <dbReference type="Proteomes" id="UP000268016"/>
    </source>
</evidence>
<dbReference type="NCBIfam" id="TIGR01844">
    <property type="entry name" value="type_I_sec_TolC"/>
    <property type="match status" value="1"/>
</dbReference>
<evidence type="ECO:0000256" key="3">
    <source>
        <dbReference type="ARBA" id="ARBA00022448"/>
    </source>
</evidence>
<evidence type="ECO:0000256" key="4">
    <source>
        <dbReference type="ARBA" id="ARBA00022452"/>
    </source>
</evidence>
<keyword evidence="7" id="KW-0998">Cell outer membrane</keyword>
<dbReference type="AlphaFoldDB" id="A0A3N2QV06"/>
<keyword evidence="6" id="KW-0472">Membrane</keyword>
<dbReference type="GO" id="GO:0015288">
    <property type="term" value="F:porin activity"/>
    <property type="evidence" value="ECO:0007669"/>
    <property type="project" value="TreeGrafter"/>
</dbReference>
<comment type="subcellular location">
    <subcellularLocation>
        <location evidence="1">Cell outer membrane</location>
    </subcellularLocation>
</comment>
<comment type="caution">
    <text evidence="9">The sequence shown here is derived from an EMBL/GenBank/DDBJ whole genome shotgun (WGS) entry which is preliminary data.</text>
</comment>
<keyword evidence="4" id="KW-1134">Transmembrane beta strand</keyword>
<gene>
    <name evidence="9" type="ORF">EAT49_15740</name>
</gene>
<dbReference type="PANTHER" id="PTHR30026">
    <property type="entry name" value="OUTER MEMBRANE PROTEIN TOLC"/>
    <property type="match status" value="1"/>
</dbReference>
<sequence>MRTIRRTLAALFAGACLAAPAGATTLADTLVSAYENSGLLEQNRALLRAADEDVAIATAALAPILTWSAGATISDPRPPDQSNPRQTDLIVTNLQLSAELLIYDFGATDLAIEAQKETVLSTRQELLSIEQDVLLRAVEAHLAIRRAFAFIQLRENNVRLITQELRAAQDRFEVGEVTRTDVSLAEARLASARSALASAQGDLAQAVEEYRAAVGMAPGNLVEVAPAPLDLGVEAAKDFAVRNHPSVIAARHNVTAAELGIRRAEAALKPTVNLSGRVAFDDDFESSQSVTLGISGPISQGGRLAATIRRAMAQRDAARAGLHITGLQIEQQVGNAYALLAVARASLDASEREVRAASVAFDGVREEARLGARTTLEVLDAEQDLLDARANRISSQIDEALASYRVLASMGLLTVGSLNLGVQVYDPAAYYTLVEDAPLGLSDRGRALDRVLRAIGD</sequence>
<evidence type="ECO:0000256" key="6">
    <source>
        <dbReference type="ARBA" id="ARBA00023136"/>
    </source>
</evidence>
<evidence type="ECO:0000256" key="8">
    <source>
        <dbReference type="SAM" id="SignalP"/>
    </source>
</evidence>
<dbReference type="SUPFAM" id="SSF56954">
    <property type="entry name" value="Outer membrane efflux proteins (OEP)"/>
    <property type="match status" value="1"/>
</dbReference>
<evidence type="ECO:0000256" key="5">
    <source>
        <dbReference type="ARBA" id="ARBA00022692"/>
    </source>
</evidence>
<evidence type="ECO:0000256" key="7">
    <source>
        <dbReference type="ARBA" id="ARBA00023237"/>
    </source>
</evidence>
<feature type="chain" id="PRO_5018263662" evidence="8">
    <location>
        <begin position="24"/>
        <end position="457"/>
    </location>
</feature>
<dbReference type="GO" id="GO:0009279">
    <property type="term" value="C:cell outer membrane"/>
    <property type="evidence" value="ECO:0007669"/>
    <property type="project" value="UniProtKB-SubCell"/>
</dbReference>
<keyword evidence="3" id="KW-0813">Transport</keyword>
<accession>A0A3N2QV06</accession>
<dbReference type="GO" id="GO:0015562">
    <property type="term" value="F:efflux transmembrane transporter activity"/>
    <property type="evidence" value="ECO:0007669"/>
    <property type="project" value="InterPro"/>
</dbReference>
<dbReference type="Pfam" id="PF02321">
    <property type="entry name" value="OEP"/>
    <property type="match status" value="2"/>
</dbReference>
<comment type="similarity">
    <text evidence="2">Belongs to the outer membrane factor (OMF) (TC 1.B.17) family.</text>
</comment>
<dbReference type="Gene3D" id="1.20.1600.10">
    <property type="entry name" value="Outer membrane efflux proteins (OEP)"/>
    <property type="match status" value="1"/>
</dbReference>
<proteinExistence type="inferred from homology"/>
<keyword evidence="5" id="KW-0812">Transmembrane</keyword>
<dbReference type="InterPro" id="IPR051906">
    <property type="entry name" value="TolC-like"/>
</dbReference>
<dbReference type="Proteomes" id="UP000268016">
    <property type="component" value="Unassembled WGS sequence"/>
</dbReference>
<evidence type="ECO:0000313" key="9">
    <source>
        <dbReference type="EMBL" id="ROT99068.1"/>
    </source>
</evidence>
<dbReference type="EMBL" id="RDRB01000008">
    <property type="protein sequence ID" value="ROT99068.1"/>
    <property type="molecule type" value="Genomic_DNA"/>
</dbReference>